<reference evidence="2" key="1">
    <citation type="submission" date="2023-01" db="EMBL/GenBank/DDBJ databases">
        <title>Genome assembly of the deep-sea coral Lophelia pertusa.</title>
        <authorList>
            <person name="Herrera S."/>
            <person name="Cordes E."/>
        </authorList>
    </citation>
    <scope>NUCLEOTIDE SEQUENCE</scope>
    <source>
        <strain evidence="2">USNM1676648</strain>
        <tissue evidence="2">Polyp</tissue>
    </source>
</reference>
<organism evidence="2 3">
    <name type="scientific">Desmophyllum pertusum</name>
    <dbReference type="NCBI Taxonomy" id="174260"/>
    <lineage>
        <taxon>Eukaryota</taxon>
        <taxon>Metazoa</taxon>
        <taxon>Cnidaria</taxon>
        <taxon>Anthozoa</taxon>
        <taxon>Hexacorallia</taxon>
        <taxon>Scleractinia</taxon>
        <taxon>Caryophylliina</taxon>
        <taxon>Caryophylliidae</taxon>
        <taxon>Desmophyllum</taxon>
    </lineage>
</organism>
<evidence type="ECO:0000256" key="1">
    <source>
        <dbReference type="SAM" id="MobiDB-lite"/>
    </source>
</evidence>
<keyword evidence="3" id="KW-1185">Reference proteome</keyword>
<comment type="caution">
    <text evidence="2">The sequence shown here is derived from an EMBL/GenBank/DDBJ whole genome shotgun (WGS) entry which is preliminary data.</text>
</comment>
<feature type="region of interest" description="Disordered" evidence="1">
    <location>
        <begin position="251"/>
        <end position="288"/>
    </location>
</feature>
<dbReference type="OrthoDB" id="5974826at2759"/>
<dbReference type="Proteomes" id="UP001163046">
    <property type="component" value="Unassembled WGS sequence"/>
</dbReference>
<evidence type="ECO:0000313" key="2">
    <source>
        <dbReference type="EMBL" id="KAJ7376597.1"/>
    </source>
</evidence>
<protein>
    <submittedName>
        <fullName evidence="2">Uncharacterized protein</fullName>
    </submittedName>
</protein>
<dbReference type="AlphaFoldDB" id="A0A9W9Z7T1"/>
<proteinExistence type="predicted"/>
<evidence type="ECO:0000313" key="3">
    <source>
        <dbReference type="Proteomes" id="UP001163046"/>
    </source>
</evidence>
<name>A0A9W9Z7T1_9CNID</name>
<sequence>MSIIDGENEFDGDGKSDEPKLQWSPFKQYYQLNEIGTRLDHSVIKSLIDGAFPDQEHEKEIDCKKLPLQDSDVSVPCLASVVCKPCAFQHEHEDDIAGHTTSECTSRHCAKGEVVCTWEALRHSFFQKKSIELGAVKWRRNFFDLFSLRIDPLDTTEKGEARLATSKKCSVLDVLEDQSKKIHNKPDPIYSSFGKLRNGFYVSSNGLVFSSEIELKKFNAKMAEMDEKLQHELCVIEHQHNKLKAKAEEKKLLSQRTESQESDHDEEPRENQQLNKENKPKDKTERKSGLFASLSLEFRDFGKSLRQMSIDARLKQSPQTTMMIVKNETEKVDT</sequence>
<gene>
    <name evidence="2" type="ORF">OS493_033758</name>
</gene>
<accession>A0A9W9Z7T1</accession>
<dbReference type="EMBL" id="MU826395">
    <property type="protein sequence ID" value="KAJ7376597.1"/>
    <property type="molecule type" value="Genomic_DNA"/>
</dbReference>